<gene>
    <name evidence="2" type="ORF">MSP7336_04347</name>
</gene>
<evidence type="ECO:0000256" key="1">
    <source>
        <dbReference type="SAM" id="MobiDB-lite"/>
    </source>
</evidence>
<dbReference type="AlphaFoldDB" id="A0A375Z4P0"/>
<feature type="region of interest" description="Disordered" evidence="1">
    <location>
        <begin position="95"/>
        <end position="144"/>
    </location>
</feature>
<evidence type="ECO:0000313" key="2">
    <source>
        <dbReference type="EMBL" id="SRX96072.1"/>
    </source>
</evidence>
<dbReference type="RefSeq" id="WP_062894971.1">
    <property type="nucleotide sequence ID" value="NZ_UEGW01000001.1"/>
</dbReference>
<keyword evidence="3" id="KW-1185">Reference proteome</keyword>
<accession>A0A375Z4P0</accession>
<organism evidence="2 3">
    <name type="scientific">Mycobacterium shimoidei</name>
    <dbReference type="NCBI Taxonomy" id="29313"/>
    <lineage>
        <taxon>Bacteria</taxon>
        <taxon>Bacillati</taxon>
        <taxon>Actinomycetota</taxon>
        <taxon>Actinomycetes</taxon>
        <taxon>Mycobacteriales</taxon>
        <taxon>Mycobacteriaceae</taxon>
        <taxon>Mycobacterium</taxon>
    </lineage>
</organism>
<proteinExistence type="predicted"/>
<protein>
    <submittedName>
        <fullName evidence="2">Uncharacterized protein</fullName>
    </submittedName>
</protein>
<name>A0A375Z4P0_MYCSH</name>
<dbReference type="EMBL" id="UEGW01000001">
    <property type="protein sequence ID" value="SRX96072.1"/>
    <property type="molecule type" value="Genomic_DNA"/>
</dbReference>
<reference evidence="2 3" key="1">
    <citation type="submission" date="2018-05" db="EMBL/GenBank/DDBJ databases">
        <authorList>
            <consortium name="IHU Genomes"/>
        </authorList>
    </citation>
    <scope>NUCLEOTIDE SEQUENCE [LARGE SCALE GENOMIC DNA]</scope>
    <source>
        <strain evidence="2 3">P7336</strain>
    </source>
</reference>
<evidence type="ECO:0000313" key="3">
    <source>
        <dbReference type="Proteomes" id="UP000252015"/>
    </source>
</evidence>
<feature type="region of interest" description="Disordered" evidence="1">
    <location>
        <begin position="51"/>
        <end position="74"/>
    </location>
</feature>
<sequence>MTDKISIKDKATVDAGIKDFGAQKTAITSIGNDLKSEFDALTKALGITVDGESADGEVPTGLGDAAKSRADSAATSLGTLATGWQTWVNGATVIQEEGADKVTGGSSVDTPSKPADPKPTAPQAKPYSTSGGTTGGSSPYPAVK</sequence>
<dbReference type="Proteomes" id="UP000252015">
    <property type="component" value="Unassembled WGS sequence"/>
</dbReference>